<evidence type="ECO:0000256" key="1">
    <source>
        <dbReference type="SAM" id="MobiDB-lite"/>
    </source>
</evidence>
<accession>A0ABS8G1W7</accession>
<evidence type="ECO:0000313" key="4">
    <source>
        <dbReference type="Proteomes" id="UP001198151"/>
    </source>
</evidence>
<dbReference type="EMBL" id="JAJEQX010000069">
    <property type="protein sequence ID" value="MCC2256317.1"/>
    <property type="molecule type" value="Genomic_DNA"/>
</dbReference>
<feature type="compositionally biased region" description="Basic and acidic residues" evidence="1">
    <location>
        <begin position="235"/>
        <end position="244"/>
    </location>
</feature>
<feature type="transmembrane region" description="Helical" evidence="2">
    <location>
        <begin position="325"/>
        <end position="343"/>
    </location>
</feature>
<gene>
    <name evidence="3" type="ORF">LKD70_18230</name>
</gene>
<name>A0ABS8G1W7_9FIRM</name>
<keyword evidence="2" id="KW-1133">Transmembrane helix</keyword>
<dbReference type="Proteomes" id="UP001198151">
    <property type="component" value="Unassembled WGS sequence"/>
</dbReference>
<reference evidence="3 4" key="1">
    <citation type="submission" date="2021-10" db="EMBL/GenBank/DDBJ databases">
        <title>Anaerobic single-cell dispensing facilitates the cultivation of human gut bacteria.</title>
        <authorList>
            <person name="Afrizal A."/>
        </authorList>
    </citation>
    <scope>NUCLEOTIDE SEQUENCE [LARGE SCALE GENOMIC DNA]</scope>
    <source>
        <strain evidence="3 4">CLA-AA-H200</strain>
    </source>
</reference>
<organism evidence="3 4">
    <name type="scientific">Ruminococcus turbiniformis</name>
    <dbReference type="NCBI Taxonomy" id="2881258"/>
    <lineage>
        <taxon>Bacteria</taxon>
        <taxon>Bacillati</taxon>
        <taxon>Bacillota</taxon>
        <taxon>Clostridia</taxon>
        <taxon>Eubacteriales</taxon>
        <taxon>Oscillospiraceae</taxon>
        <taxon>Ruminococcus</taxon>
    </lineage>
</organism>
<feature type="transmembrane region" description="Helical" evidence="2">
    <location>
        <begin position="262"/>
        <end position="280"/>
    </location>
</feature>
<evidence type="ECO:0000256" key="2">
    <source>
        <dbReference type="SAM" id="Phobius"/>
    </source>
</evidence>
<feature type="transmembrane region" description="Helical" evidence="2">
    <location>
        <begin position="349"/>
        <end position="371"/>
    </location>
</feature>
<feature type="region of interest" description="Disordered" evidence="1">
    <location>
        <begin position="43"/>
        <end position="249"/>
    </location>
</feature>
<keyword evidence="4" id="KW-1185">Reference proteome</keyword>
<feature type="compositionally biased region" description="Basic and acidic residues" evidence="1">
    <location>
        <begin position="70"/>
        <end position="91"/>
    </location>
</feature>
<proteinExistence type="predicted"/>
<comment type="caution">
    <text evidence="3">The sequence shown here is derived from an EMBL/GenBank/DDBJ whole genome shotgun (WGS) entry which is preliminary data.</text>
</comment>
<feature type="compositionally biased region" description="Polar residues" evidence="1">
    <location>
        <begin position="108"/>
        <end position="117"/>
    </location>
</feature>
<dbReference type="RefSeq" id="WP_227709279.1">
    <property type="nucleotide sequence ID" value="NZ_JAJEQX010000069.1"/>
</dbReference>
<evidence type="ECO:0000313" key="3">
    <source>
        <dbReference type="EMBL" id="MCC2256317.1"/>
    </source>
</evidence>
<keyword evidence="2" id="KW-0472">Membrane</keyword>
<sequence length="396" mass="42970">MKCPICGKDLELQKKQVGTAENGDPVFNEYAICRDCRKQWNLDKQRAKKMAAKKAEPKVSTATQKVAEPSSRKTAEPSPKKAAEPSSKKAGEYASGKAAEPSSRKTAEPSSGKTAEPSSRKKPAPASGSRKASKPSSPASASAAEPAKKPVKKRRPKDAGDPVQETNDEKRYSNIPPEKVRTKREKAVRKGYEDMLATGTIGKPSKKKKSKDEEGTGVIKRAESAKQSPSKKHAEKASSRKPEPVVDEYDDDYYDDEPRFRVIRILLGILSLVGFGYFIYRGFVTGLADTTEGAGAGGTTYIVLALCLLVSALLYFILQSRNTVLAFILPMLFYLGGGVFAFLQRGDDLQLLIGAGACAVLAVISLILAIASRGGDYDDDEYDDAFEDDYADDYDD</sequence>
<feature type="compositionally biased region" description="Basic and acidic residues" evidence="1">
    <location>
        <begin position="210"/>
        <end position="224"/>
    </location>
</feature>
<protein>
    <submittedName>
        <fullName evidence="3">Uncharacterized protein</fullName>
    </submittedName>
</protein>
<feature type="transmembrane region" description="Helical" evidence="2">
    <location>
        <begin position="300"/>
        <end position="318"/>
    </location>
</feature>
<feature type="compositionally biased region" description="Low complexity" evidence="1">
    <location>
        <begin position="124"/>
        <end position="145"/>
    </location>
</feature>
<keyword evidence="2" id="KW-0812">Transmembrane</keyword>